<dbReference type="AlphaFoldDB" id="A0A9W9CNC3"/>
<organism evidence="5 6">
    <name type="scientific">Neocucurbitaria cava</name>
    <dbReference type="NCBI Taxonomy" id="798079"/>
    <lineage>
        <taxon>Eukaryota</taxon>
        <taxon>Fungi</taxon>
        <taxon>Dikarya</taxon>
        <taxon>Ascomycota</taxon>
        <taxon>Pezizomycotina</taxon>
        <taxon>Dothideomycetes</taxon>
        <taxon>Pleosporomycetidae</taxon>
        <taxon>Pleosporales</taxon>
        <taxon>Pleosporineae</taxon>
        <taxon>Cucurbitariaceae</taxon>
        <taxon>Neocucurbitaria</taxon>
    </lineage>
</organism>
<evidence type="ECO:0000256" key="2">
    <source>
        <dbReference type="SAM" id="MobiDB-lite"/>
    </source>
</evidence>
<evidence type="ECO:0000256" key="1">
    <source>
        <dbReference type="ARBA" id="ARBA00022679"/>
    </source>
</evidence>
<feature type="region of interest" description="Disordered" evidence="2">
    <location>
        <begin position="58"/>
        <end position="80"/>
    </location>
</feature>
<name>A0A9W9CNC3_9PLEO</name>
<dbReference type="FunFam" id="3.40.50.2000:FF:000009">
    <property type="entry name" value="Sterol 3-beta-glucosyltransferase UGT80A2"/>
    <property type="match status" value="1"/>
</dbReference>
<evidence type="ECO:0000259" key="4">
    <source>
        <dbReference type="Pfam" id="PF06722"/>
    </source>
</evidence>
<dbReference type="GO" id="GO:0016906">
    <property type="term" value="F:sterol 3-beta-glucosyltransferase activity"/>
    <property type="evidence" value="ECO:0007669"/>
    <property type="project" value="UniProtKB-ARBA"/>
</dbReference>
<evidence type="ECO:0000313" key="5">
    <source>
        <dbReference type="EMBL" id="KAJ4371948.1"/>
    </source>
</evidence>
<evidence type="ECO:0000313" key="6">
    <source>
        <dbReference type="Proteomes" id="UP001140560"/>
    </source>
</evidence>
<dbReference type="InterPro" id="IPR002213">
    <property type="entry name" value="UDP_glucos_trans"/>
</dbReference>
<feature type="domain" description="Erythromycin biosynthesis protein CIII-like C-terminal" evidence="4">
    <location>
        <begin position="404"/>
        <end position="522"/>
    </location>
</feature>
<keyword evidence="6" id="KW-1185">Reference proteome</keyword>
<feature type="compositionally biased region" description="Basic and acidic residues" evidence="2">
    <location>
        <begin position="7"/>
        <end position="21"/>
    </location>
</feature>
<dbReference type="Pfam" id="PF06722">
    <property type="entry name" value="EryCIII-like_C"/>
    <property type="match status" value="1"/>
</dbReference>
<gene>
    <name evidence="5" type="ORF">N0V83_003721</name>
</gene>
<dbReference type="Pfam" id="PF03033">
    <property type="entry name" value="Glyco_transf_28"/>
    <property type="match status" value="1"/>
</dbReference>
<evidence type="ECO:0008006" key="7">
    <source>
        <dbReference type="Google" id="ProtNLM"/>
    </source>
</evidence>
<dbReference type="InterPro" id="IPR010610">
    <property type="entry name" value="EryCIII-like_C"/>
</dbReference>
<dbReference type="FunFam" id="3.40.50.2000:FF:000268">
    <property type="entry name" value="Glycosyltransferase family 1 protein"/>
    <property type="match status" value="1"/>
</dbReference>
<protein>
    <recommendedName>
        <fullName evidence="7">Glycosyltransferase family 28 N-terminal domain-containing protein</fullName>
    </recommendedName>
</protein>
<dbReference type="OrthoDB" id="5835829at2759"/>
<accession>A0A9W9CNC3</accession>
<feature type="domain" description="Glycosyltransferase family 28 N-terminal" evidence="3">
    <location>
        <begin position="86"/>
        <end position="245"/>
    </location>
</feature>
<comment type="caution">
    <text evidence="5">The sequence shown here is derived from an EMBL/GenBank/DDBJ whole genome shotgun (WGS) entry which is preliminary data.</text>
</comment>
<reference evidence="5" key="1">
    <citation type="submission" date="2022-10" db="EMBL/GenBank/DDBJ databases">
        <title>Tapping the CABI collections for fungal endophytes: first genome assemblies for Collariella, Neodidymelliopsis, Ascochyta clinopodiicola, Didymella pomorum, Didymosphaeria variabile, Neocosmospora piperis and Neocucurbitaria cava.</title>
        <authorList>
            <person name="Hill R."/>
        </authorList>
    </citation>
    <scope>NUCLEOTIDE SEQUENCE</scope>
    <source>
        <strain evidence="5">IMI 356814</strain>
    </source>
</reference>
<dbReference type="EMBL" id="JAPEUY010000006">
    <property type="protein sequence ID" value="KAJ4371948.1"/>
    <property type="molecule type" value="Genomic_DNA"/>
</dbReference>
<dbReference type="Gene3D" id="3.40.50.2000">
    <property type="entry name" value="Glycogen Phosphorylase B"/>
    <property type="match status" value="2"/>
</dbReference>
<dbReference type="PANTHER" id="PTHR48050">
    <property type="entry name" value="STEROL 3-BETA-GLUCOSYLTRANSFERASE"/>
    <property type="match status" value="1"/>
</dbReference>
<dbReference type="InterPro" id="IPR004276">
    <property type="entry name" value="GlycoTrans_28_N"/>
</dbReference>
<sequence>MRFGRKYQKEQSRANVKDTAGETKAAARQQPDGQIDVKFYSSPQQLSKYVSRFESVFAQHKDRRPPRRPSLIDPGKPPPPVPRLSIAIHVVGSRGDVQPFIPIAQLLVHKYGHRVRICTHPNFKEFVESHGIEFFSIGGDPEALMAYMVKNPGLLPSRKSLKAGEVGKRVKEMGEILSGTWRSCIEAGDGLTSTPVKAADVGRPESLFLADMIIANPPSMGHIHCAEKLNVPLHMVFTMPWSPTSKFHHPLAAMDYGEADQSTGNYLSFMLMELLTWQGLGHVINEFREKTLKLDSVSPMWGYQLLPRMRVPYTYLWSQALIPKPSDWGDHIKIKGFSFLEGASSYTPPMDLVSFLEAGPPPVYIGFGSIVIDDPNALTRLMIEATQIAGVRAIVSKGWGGIGAGEVPSNIYLIGNCPHDWLFQRVSVVVHHGGAGTTAAGIAAGRPTIVVPFFGDQPFWGQMIARAGAGPVPVPFKQMTAGSLAESIKFALKPEVQIAVQKMAAQIANEDGSGDAAQDLVERLNIDDFRCDIFPDHLAIWRHKKTGARLSGVAIACLIQNHIFHRGEVEPLKRTHWYVDEGAEFPILGMVAAVTGFFRNIALANHAYKIRLNRAKAKTVSQPDEESGQGEMGAELKRKTSLVEGPMEEWHAGEDGMTIRHMQELAFDIAKRTSNRRFYQSDERDPGALTGTLPIKKHKAHSRAYKVTQATGVFAFDLTKAGLKLPVAFWYNLANGCHNMPSYVIWSNEVRRRDEITGLGSGLMCSGKEFVLGFYDAFSGIIIHPYKGGKEEGLTGVGKGCWRGFRGIAANIGCAVFGLPGYTFKGIEVELRKHKLTKLEADLLLIRLRQSVHEYRQMPQEKRDETVRRWRELL</sequence>
<dbReference type="SUPFAM" id="SSF53756">
    <property type="entry name" value="UDP-Glycosyltransferase/glycogen phosphorylase"/>
    <property type="match status" value="1"/>
</dbReference>
<evidence type="ECO:0000259" key="3">
    <source>
        <dbReference type="Pfam" id="PF03033"/>
    </source>
</evidence>
<dbReference type="InterPro" id="IPR050426">
    <property type="entry name" value="Glycosyltransferase_28"/>
</dbReference>
<dbReference type="Proteomes" id="UP001140560">
    <property type="component" value="Unassembled WGS sequence"/>
</dbReference>
<proteinExistence type="predicted"/>
<keyword evidence="1" id="KW-0808">Transferase</keyword>
<feature type="region of interest" description="Disordered" evidence="2">
    <location>
        <begin position="1"/>
        <end position="36"/>
    </location>
</feature>
<dbReference type="PANTHER" id="PTHR48050:SF13">
    <property type="entry name" value="STEROL 3-BETA-GLUCOSYLTRANSFERASE UGT80A2"/>
    <property type="match status" value="1"/>
</dbReference>
<dbReference type="CDD" id="cd03784">
    <property type="entry name" value="GT1_Gtf-like"/>
    <property type="match status" value="1"/>
</dbReference>
<dbReference type="GO" id="GO:0005975">
    <property type="term" value="P:carbohydrate metabolic process"/>
    <property type="evidence" value="ECO:0007669"/>
    <property type="project" value="InterPro"/>
</dbReference>